<reference evidence="1" key="1">
    <citation type="submission" date="2023-03" db="EMBL/GenBank/DDBJ databases">
        <title>Massive genome expansion in bonnet fungi (Mycena s.s.) driven by repeated elements and novel gene families across ecological guilds.</title>
        <authorList>
            <consortium name="Lawrence Berkeley National Laboratory"/>
            <person name="Harder C.B."/>
            <person name="Miyauchi S."/>
            <person name="Viragh M."/>
            <person name="Kuo A."/>
            <person name="Thoen E."/>
            <person name="Andreopoulos B."/>
            <person name="Lu D."/>
            <person name="Skrede I."/>
            <person name="Drula E."/>
            <person name="Henrissat B."/>
            <person name="Morin E."/>
            <person name="Kohler A."/>
            <person name="Barry K."/>
            <person name="LaButti K."/>
            <person name="Morin E."/>
            <person name="Salamov A."/>
            <person name="Lipzen A."/>
            <person name="Mereny Z."/>
            <person name="Hegedus B."/>
            <person name="Baldrian P."/>
            <person name="Stursova M."/>
            <person name="Weitz H."/>
            <person name="Taylor A."/>
            <person name="Grigoriev I.V."/>
            <person name="Nagy L.G."/>
            <person name="Martin F."/>
            <person name="Kauserud H."/>
        </authorList>
    </citation>
    <scope>NUCLEOTIDE SEQUENCE</scope>
    <source>
        <strain evidence="1">CBHHK200</strain>
    </source>
</reference>
<dbReference type="Proteomes" id="UP001218188">
    <property type="component" value="Unassembled WGS sequence"/>
</dbReference>
<proteinExistence type="predicted"/>
<dbReference type="Pfam" id="PF14223">
    <property type="entry name" value="Retrotran_gag_2"/>
    <property type="match status" value="1"/>
</dbReference>
<evidence type="ECO:0000313" key="2">
    <source>
        <dbReference type="Proteomes" id="UP001218188"/>
    </source>
</evidence>
<gene>
    <name evidence="1" type="ORF">C8F04DRAFT_879456</name>
</gene>
<dbReference type="EMBL" id="JARJCM010000354">
    <property type="protein sequence ID" value="KAJ7018142.1"/>
    <property type="molecule type" value="Genomic_DNA"/>
</dbReference>
<organism evidence="1 2">
    <name type="scientific">Mycena alexandri</name>
    <dbReference type="NCBI Taxonomy" id="1745969"/>
    <lineage>
        <taxon>Eukaryota</taxon>
        <taxon>Fungi</taxon>
        <taxon>Dikarya</taxon>
        <taxon>Basidiomycota</taxon>
        <taxon>Agaricomycotina</taxon>
        <taxon>Agaricomycetes</taxon>
        <taxon>Agaricomycetidae</taxon>
        <taxon>Agaricales</taxon>
        <taxon>Marasmiineae</taxon>
        <taxon>Mycenaceae</taxon>
        <taxon>Mycena</taxon>
    </lineage>
</organism>
<keyword evidence="2" id="KW-1185">Reference proteome</keyword>
<comment type="caution">
    <text evidence="1">The sequence shown here is derived from an EMBL/GenBank/DDBJ whole genome shotgun (WGS) entry which is preliminary data.</text>
</comment>
<protein>
    <recommendedName>
        <fullName evidence="3">DUF4219 domain-containing protein</fullName>
    </recommendedName>
</protein>
<feature type="non-terminal residue" evidence="1">
    <location>
        <position position="1"/>
    </location>
</feature>
<feature type="non-terminal residue" evidence="1">
    <location>
        <position position="87"/>
    </location>
</feature>
<evidence type="ECO:0000313" key="1">
    <source>
        <dbReference type="EMBL" id="KAJ7018142.1"/>
    </source>
</evidence>
<dbReference type="AlphaFoldDB" id="A0AAD6WMI5"/>
<name>A0AAD6WMI5_9AGAR</name>
<accession>A0AAD6WMI5</accession>
<sequence>NYAAWKVQMLDILTDIGLDDHVDATFTVPTTATELTAWNKADRRALSAIRLRVAPDVVQHIQGETNALSAWEMLSHLFELKGQMGIV</sequence>
<evidence type="ECO:0008006" key="3">
    <source>
        <dbReference type="Google" id="ProtNLM"/>
    </source>
</evidence>